<dbReference type="Proteomes" id="UP001046870">
    <property type="component" value="Chromosome 2"/>
</dbReference>
<dbReference type="Gene3D" id="3.40.50.300">
    <property type="entry name" value="P-loop containing nucleotide triphosphate hydrolases"/>
    <property type="match status" value="1"/>
</dbReference>
<dbReference type="GO" id="GO:0005524">
    <property type="term" value="F:ATP binding"/>
    <property type="evidence" value="ECO:0007669"/>
    <property type="project" value="InterPro"/>
</dbReference>
<comment type="caution">
    <text evidence="2">The sequence shown here is derived from an EMBL/GenBank/DDBJ whole genome shotgun (WGS) entry which is preliminary data.</text>
</comment>
<dbReference type="InterPro" id="IPR030547">
    <property type="entry name" value="XRCC2"/>
</dbReference>
<dbReference type="GO" id="GO:0000724">
    <property type="term" value="P:double-strand break repair via homologous recombination"/>
    <property type="evidence" value="ECO:0007669"/>
    <property type="project" value="InterPro"/>
</dbReference>
<dbReference type="GO" id="GO:0000400">
    <property type="term" value="F:four-way junction DNA binding"/>
    <property type="evidence" value="ECO:0007669"/>
    <property type="project" value="TreeGrafter"/>
</dbReference>
<dbReference type="PROSITE" id="PS50162">
    <property type="entry name" value="RECA_2"/>
    <property type="match status" value="1"/>
</dbReference>
<gene>
    <name evidence="2" type="ORF">MATL_G00023000</name>
</gene>
<evidence type="ECO:0000313" key="2">
    <source>
        <dbReference type="EMBL" id="KAG7487404.1"/>
    </source>
</evidence>
<accession>A0A9D3QBD5</accession>
<dbReference type="GO" id="GO:0042148">
    <property type="term" value="P:DNA strand invasion"/>
    <property type="evidence" value="ECO:0007669"/>
    <property type="project" value="TreeGrafter"/>
</dbReference>
<keyword evidence="3" id="KW-1185">Reference proteome</keyword>
<dbReference type="InterPro" id="IPR020588">
    <property type="entry name" value="RecA_ATP-bd"/>
</dbReference>
<evidence type="ECO:0000313" key="3">
    <source>
        <dbReference type="Proteomes" id="UP001046870"/>
    </source>
</evidence>
<dbReference type="OrthoDB" id="420422at2759"/>
<evidence type="ECO:0000259" key="1">
    <source>
        <dbReference type="PROSITE" id="PS50162"/>
    </source>
</evidence>
<dbReference type="EMBL" id="JAFDVH010000002">
    <property type="protein sequence ID" value="KAG7487404.1"/>
    <property type="molecule type" value="Genomic_DNA"/>
</dbReference>
<reference evidence="2" key="1">
    <citation type="submission" date="2021-01" db="EMBL/GenBank/DDBJ databases">
        <authorList>
            <person name="Zahm M."/>
            <person name="Roques C."/>
            <person name="Cabau C."/>
            <person name="Klopp C."/>
            <person name="Donnadieu C."/>
            <person name="Jouanno E."/>
            <person name="Lampietro C."/>
            <person name="Louis A."/>
            <person name="Herpin A."/>
            <person name="Echchiki A."/>
            <person name="Berthelot C."/>
            <person name="Parey E."/>
            <person name="Roest-Crollius H."/>
            <person name="Braasch I."/>
            <person name="Postlethwait J."/>
            <person name="Bobe J."/>
            <person name="Montfort J."/>
            <person name="Bouchez O."/>
            <person name="Begum T."/>
            <person name="Mejri S."/>
            <person name="Adams A."/>
            <person name="Chen W.-J."/>
            <person name="Guiguen Y."/>
        </authorList>
    </citation>
    <scope>NUCLEOTIDE SEQUENCE</scope>
    <source>
        <strain evidence="2">YG-15Mar2019-1</strain>
        <tissue evidence="2">Brain</tissue>
    </source>
</reference>
<dbReference type="AlphaFoldDB" id="A0A9D3QBD5"/>
<dbReference type="PANTHER" id="PTHR46644:SF2">
    <property type="entry name" value="DNA REPAIR PROTEIN XRCC2"/>
    <property type="match status" value="1"/>
</dbReference>
<dbReference type="GO" id="GO:0140664">
    <property type="term" value="F:ATP-dependent DNA damage sensor activity"/>
    <property type="evidence" value="ECO:0007669"/>
    <property type="project" value="InterPro"/>
</dbReference>
<dbReference type="CDD" id="cd19490">
    <property type="entry name" value="XRCC2"/>
    <property type="match status" value="1"/>
</dbReference>
<dbReference type="GO" id="GO:0033063">
    <property type="term" value="C:Rad51B-Rad51C-Rad51D-XRCC2 complex"/>
    <property type="evidence" value="ECO:0007669"/>
    <property type="project" value="InterPro"/>
</dbReference>
<protein>
    <recommendedName>
        <fullName evidence="1">RecA family profile 1 domain-containing protein</fullName>
    </recommendedName>
</protein>
<organism evidence="2 3">
    <name type="scientific">Megalops atlanticus</name>
    <name type="common">Tarpon</name>
    <name type="synonym">Clupea gigantea</name>
    <dbReference type="NCBI Taxonomy" id="7932"/>
    <lineage>
        <taxon>Eukaryota</taxon>
        <taxon>Metazoa</taxon>
        <taxon>Chordata</taxon>
        <taxon>Craniata</taxon>
        <taxon>Vertebrata</taxon>
        <taxon>Euteleostomi</taxon>
        <taxon>Actinopterygii</taxon>
        <taxon>Neopterygii</taxon>
        <taxon>Teleostei</taxon>
        <taxon>Elopiformes</taxon>
        <taxon>Megalopidae</taxon>
        <taxon>Megalops</taxon>
    </lineage>
</organism>
<proteinExistence type="predicted"/>
<dbReference type="InterPro" id="IPR013632">
    <property type="entry name" value="Rad51_C"/>
</dbReference>
<dbReference type="GO" id="GO:0005657">
    <property type="term" value="C:replication fork"/>
    <property type="evidence" value="ECO:0007669"/>
    <property type="project" value="InterPro"/>
</dbReference>
<feature type="domain" description="RecA family profile 1" evidence="1">
    <location>
        <begin position="16"/>
        <end position="198"/>
    </location>
</feature>
<dbReference type="Pfam" id="PF08423">
    <property type="entry name" value="Rad51"/>
    <property type="match status" value="1"/>
</dbReference>
<sequence>MSHQARSAESGAQLLARLEGRRSLENIEPRLFPEDGGPAKGDVVEFHGAEGAGKTEALYHLLARCILPAACGGLEAEAVLVDTDYHFDALRLVAVLERRLPASLGEEAVRASLGRLYVAHCSSSTQLLLTLHYLEGMFCSRPALAALVLDSVSAFYWADRACGGESLARQEANLRKCARLLERFLRDYGIVVFATTHAIMRNYASEAEASSSSSSSRRRGPPAATDLSKAYLCKAWHSIVTHKMFFTKGEVTKDKKQVFSITSSCSRTKSTKTCSFCVTDAGVQFL</sequence>
<dbReference type="PANTHER" id="PTHR46644">
    <property type="entry name" value="DNA REPAIR PROTEIN XRCC2"/>
    <property type="match status" value="1"/>
</dbReference>
<name>A0A9D3QBD5_MEGAT</name>
<dbReference type="SUPFAM" id="SSF52540">
    <property type="entry name" value="P-loop containing nucleoside triphosphate hydrolases"/>
    <property type="match status" value="1"/>
</dbReference>
<dbReference type="InterPro" id="IPR027417">
    <property type="entry name" value="P-loop_NTPase"/>
</dbReference>
<dbReference type="GO" id="GO:0005813">
    <property type="term" value="C:centrosome"/>
    <property type="evidence" value="ECO:0007669"/>
    <property type="project" value="TreeGrafter"/>
</dbReference>